<reference evidence="1" key="1">
    <citation type="submission" date="2024-11" db="EMBL/GenBank/DDBJ databases">
        <title>Sequencing of Borrelia variable plasmids from multiple Borrelia sensu lato isolates.</title>
        <authorList>
            <person name="Mongodin E.F."/>
            <person name="Rudenko N."/>
            <person name="Fraser C.M."/>
            <person name="Schutzer S."/>
            <person name="Luft B."/>
            <person name="Morgan R."/>
            <person name="Casjens S."/>
            <person name="Qiu W."/>
        </authorList>
    </citation>
    <scope>NUCLEOTIDE SEQUENCE</scope>
    <source>
        <strain evidence="1">SCW30h</strain>
    </source>
</reference>
<evidence type="ECO:0000313" key="2">
    <source>
        <dbReference type="Proteomes" id="UP001305925"/>
    </source>
</evidence>
<name>A0ACD5G5V6_9SPIR</name>
<gene>
    <name evidence="1" type="ORF">QIA00_05240</name>
</gene>
<accession>A0ACD5G5V6</accession>
<dbReference type="EMBL" id="CP179253">
    <property type="protein sequence ID" value="XOU08966.1"/>
    <property type="molecule type" value="Genomic_DNA"/>
</dbReference>
<organism evidence="1 2">
    <name type="scientific">Borreliella americana</name>
    <dbReference type="NCBI Taxonomy" id="478807"/>
    <lineage>
        <taxon>Bacteria</taxon>
        <taxon>Pseudomonadati</taxon>
        <taxon>Spirochaetota</taxon>
        <taxon>Spirochaetia</taxon>
        <taxon>Spirochaetales</taxon>
        <taxon>Borreliaceae</taxon>
        <taxon>Borreliella</taxon>
    </lineage>
</organism>
<dbReference type="Proteomes" id="UP001305925">
    <property type="component" value="Plasmid lp38"/>
</dbReference>
<proteinExistence type="predicted"/>
<geneLocation type="plasmid" evidence="1 2">
    <name>lp38</name>
</geneLocation>
<protein>
    <submittedName>
        <fullName evidence="1">Uncharacterized protein</fullName>
    </submittedName>
</protein>
<evidence type="ECO:0000313" key="1">
    <source>
        <dbReference type="EMBL" id="XOU08966.1"/>
    </source>
</evidence>
<keyword evidence="1" id="KW-0614">Plasmid</keyword>
<sequence length="242" mass="28060">MMLKIFVIVFNFCVLNLLNAGDGKSLIKEFENLYYPQLKNGIYAFKMNFKINVKNNLEESVGLRIINVDNKDVRLIYMSGSKTDFAFLSIRNKGHFMLGRQAKIPIKVSSSYKVKGSSELKDILGLNFNTDFVLLKSEGNRVEFQSKEKSIYPFVDLLKINKNDFKTLHKDKKLKILKEVIYRKGNIKGIDAFVYFEIEDKAFNDSSTKIYVENIISTNLNNSIFSLKGFNRIFDLYSRYIN</sequence>
<keyword evidence="2" id="KW-1185">Reference proteome</keyword>